<organism evidence="1 2">
    <name type="scientific">Cuscuta epithymum</name>
    <dbReference type="NCBI Taxonomy" id="186058"/>
    <lineage>
        <taxon>Eukaryota</taxon>
        <taxon>Viridiplantae</taxon>
        <taxon>Streptophyta</taxon>
        <taxon>Embryophyta</taxon>
        <taxon>Tracheophyta</taxon>
        <taxon>Spermatophyta</taxon>
        <taxon>Magnoliopsida</taxon>
        <taxon>eudicotyledons</taxon>
        <taxon>Gunneridae</taxon>
        <taxon>Pentapetalae</taxon>
        <taxon>asterids</taxon>
        <taxon>lamiids</taxon>
        <taxon>Solanales</taxon>
        <taxon>Convolvulaceae</taxon>
        <taxon>Cuscuteae</taxon>
        <taxon>Cuscuta</taxon>
        <taxon>Cuscuta subgen. Cuscuta</taxon>
    </lineage>
</organism>
<dbReference type="PANTHER" id="PTHR47169:SF2">
    <property type="entry name" value="OS01G0541250 PROTEIN"/>
    <property type="match status" value="1"/>
</dbReference>
<dbReference type="EMBL" id="CAMAPF010000951">
    <property type="protein sequence ID" value="CAH9128742.1"/>
    <property type="molecule type" value="Genomic_DNA"/>
</dbReference>
<gene>
    <name evidence="1" type="ORF">CEPIT_LOCUS29306</name>
</gene>
<evidence type="ECO:0000313" key="2">
    <source>
        <dbReference type="Proteomes" id="UP001152523"/>
    </source>
</evidence>
<accession>A0AAV0EZR4</accession>
<evidence type="ECO:0000313" key="1">
    <source>
        <dbReference type="EMBL" id="CAH9128742.1"/>
    </source>
</evidence>
<dbReference type="Proteomes" id="UP001152523">
    <property type="component" value="Unassembled WGS sequence"/>
</dbReference>
<dbReference type="AlphaFoldDB" id="A0AAV0EZR4"/>
<sequence length="107" mass="12129">MGLQEHDPHRVCKSKRFITKVMSLGAVGRPLFSENDDVLRDGKIGIFPFVEKVAATRKGKKRNAGIMDTKPILSITKAMFKDMLIHTVLPTIKDKWPEQLSKEIIIQ</sequence>
<comment type="caution">
    <text evidence="1">The sequence shown here is derived from an EMBL/GenBank/DDBJ whole genome shotgun (WGS) entry which is preliminary data.</text>
</comment>
<dbReference type="PANTHER" id="PTHR47169">
    <property type="entry name" value="OS01G0541250 PROTEIN"/>
    <property type="match status" value="1"/>
</dbReference>
<reference evidence="1" key="1">
    <citation type="submission" date="2022-07" db="EMBL/GenBank/DDBJ databases">
        <authorList>
            <person name="Macas J."/>
            <person name="Novak P."/>
            <person name="Neumann P."/>
        </authorList>
    </citation>
    <scope>NUCLEOTIDE SEQUENCE</scope>
</reference>
<keyword evidence="2" id="KW-1185">Reference proteome</keyword>
<name>A0AAV0EZR4_9ASTE</name>
<protein>
    <submittedName>
        <fullName evidence="1">Uncharacterized protein</fullName>
    </submittedName>
</protein>
<proteinExistence type="predicted"/>